<gene>
    <name evidence="5" type="ORF">J2Z71_000491</name>
</gene>
<evidence type="ECO:0000256" key="3">
    <source>
        <dbReference type="ARBA" id="ARBA00022840"/>
    </source>
</evidence>
<reference evidence="5 6" key="1">
    <citation type="submission" date="2021-03" db="EMBL/GenBank/DDBJ databases">
        <title>Genomic Encyclopedia of Type Strains, Phase IV (KMG-IV): sequencing the most valuable type-strain genomes for metagenomic binning, comparative biology and taxonomic classification.</title>
        <authorList>
            <person name="Goeker M."/>
        </authorList>
    </citation>
    <scope>NUCLEOTIDE SEQUENCE [LARGE SCALE GENOMIC DNA]</scope>
    <source>
        <strain evidence="5 6">DSM 27563</strain>
    </source>
</reference>
<dbReference type="Pfam" id="PF00005">
    <property type="entry name" value="ABC_tran"/>
    <property type="match status" value="1"/>
</dbReference>
<dbReference type="Gene3D" id="3.40.50.300">
    <property type="entry name" value="P-loop containing nucleotide triphosphate hydrolases"/>
    <property type="match status" value="1"/>
</dbReference>
<dbReference type="InterPro" id="IPR027417">
    <property type="entry name" value="P-loop_NTPase"/>
</dbReference>
<keyword evidence="1" id="KW-0813">Transport</keyword>
<dbReference type="InterPro" id="IPR003439">
    <property type="entry name" value="ABC_transporter-like_ATP-bd"/>
</dbReference>
<name>A0ABS4KCH4_9FIRM</name>
<sequence length="317" mass="36243">MSKDIILKCTNLNKEFAKKNKKKNLKALKDINLEVYEDEILGLVGESGCGKSTLAKTIMQLIEPDSGEIIYKGKNIVGMKSEEKRKLKKDMQYVFQDPKAALNYRKKVGWLLEEPLKVHTKLNKKQRLKRVKEMLDLVGLSHDYIDRHPYGLSGGQAQRIAILCALINNPSFVIADEAVSALDVSIQAQILNFLQCLKEEMNLTMIFITHDLSVCHYMSDRIAVMYSGRIVEIGDANTIYENPKHPYTQELFQSILTIHSKMTDFKTNLIEKFTCGHGGCEYAPNCPYKTNRCKIEEPKEYETKDGSKVRCFLYESK</sequence>
<organism evidence="5 6">
    <name type="scientific">Peptoniphilus stercorisuis</name>
    <dbReference type="NCBI Taxonomy" id="1436965"/>
    <lineage>
        <taxon>Bacteria</taxon>
        <taxon>Bacillati</taxon>
        <taxon>Bacillota</taxon>
        <taxon>Tissierellia</taxon>
        <taxon>Tissierellales</taxon>
        <taxon>Peptoniphilaceae</taxon>
        <taxon>Peptoniphilus</taxon>
    </lineage>
</organism>
<comment type="caution">
    <text evidence="5">The sequence shown here is derived from an EMBL/GenBank/DDBJ whole genome shotgun (WGS) entry which is preliminary data.</text>
</comment>
<dbReference type="GO" id="GO:0005524">
    <property type="term" value="F:ATP binding"/>
    <property type="evidence" value="ECO:0007669"/>
    <property type="project" value="UniProtKB-KW"/>
</dbReference>
<dbReference type="RefSeq" id="WP_210060273.1">
    <property type="nucleotide sequence ID" value="NZ_JAGGLJ010000004.1"/>
</dbReference>
<dbReference type="Pfam" id="PF08352">
    <property type="entry name" value="oligo_HPY"/>
    <property type="match status" value="1"/>
</dbReference>
<dbReference type="InterPro" id="IPR050319">
    <property type="entry name" value="ABC_transp_ATP-bind"/>
</dbReference>
<feature type="domain" description="ABC transporter" evidence="4">
    <location>
        <begin position="7"/>
        <end position="252"/>
    </location>
</feature>
<evidence type="ECO:0000256" key="1">
    <source>
        <dbReference type="ARBA" id="ARBA00022448"/>
    </source>
</evidence>
<dbReference type="PANTHER" id="PTHR43776">
    <property type="entry name" value="TRANSPORT ATP-BINDING PROTEIN"/>
    <property type="match status" value="1"/>
</dbReference>
<keyword evidence="3 5" id="KW-0067">ATP-binding</keyword>
<accession>A0ABS4KCH4</accession>
<dbReference type="SUPFAM" id="SSF52540">
    <property type="entry name" value="P-loop containing nucleoside triphosphate hydrolases"/>
    <property type="match status" value="1"/>
</dbReference>
<dbReference type="InterPro" id="IPR003593">
    <property type="entry name" value="AAA+_ATPase"/>
</dbReference>
<dbReference type="InterPro" id="IPR017871">
    <property type="entry name" value="ABC_transporter-like_CS"/>
</dbReference>
<dbReference type="SMART" id="SM00382">
    <property type="entry name" value="AAA"/>
    <property type="match status" value="1"/>
</dbReference>
<dbReference type="NCBIfam" id="TIGR01727">
    <property type="entry name" value="oligo_HPY"/>
    <property type="match status" value="1"/>
</dbReference>
<dbReference type="EMBL" id="JAGGLJ010000004">
    <property type="protein sequence ID" value="MBP2024966.1"/>
    <property type="molecule type" value="Genomic_DNA"/>
</dbReference>
<dbReference type="PROSITE" id="PS50893">
    <property type="entry name" value="ABC_TRANSPORTER_2"/>
    <property type="match status" value="1"/>
</dbReference>
<keyword evidence="2" id="KW-0547">Nucleotide-binding</keyword>
<evidence type="ECO:0000313" key="6">
    <source>
        <dbReference type="Proteomes" id="UP001519306"/>
    </source>
</evidence>
<protein>
    <submittedName>
        <fullName evidence="5">Oligopeptide/dipeptide ABC transporter ATP-binding protein</fullName>
    </submittedName>
</protein>
<evidence type="ECO:0000259" key="4">
    <source>
        <dbReference type="PROSITE" id="PS50893"/>
    </source>
</evidence>
<evidence type="ECO:0000313" key="5">
    <source>
        <dbReference type="EMBL" id="MBP2024966.1"/>
    </source>
</evidence>
<dbReference type="CDD" id="cd03257">
    <property type="entry name" value="ABC_NikE_OppD_transporters"/>
    <property type="match status" value="1"/>
</dbReference>
<dbReference type="Proteomes" id="UP001519306">
    <property type="component" value="Unassembled WGS sequence"/>
</dbReference>
<evidence type="ECO:0000256" key="2">
    <source>
        <dbReference type="ARBA" id="ARBA00022741"/>
    </source>
</evidence>
<dbReference type="InterPro" id="IPR013563">
    <property type="entry name" value="Oligopep_ABC_C"/>
</dbReference>
<keyword evidence="6" id="KW-1185">Reference proteome</keyword>
<dbReference type="PROSITE" id="PS00211">
    <property type="entry name" value="ABC_TRANSPORTER_1"/>
    <property type="match status" value="1"/>
</dbReference>
<proteinExistence type="predicted"/>